<dbReference type="PROSITE" id="PS50076">
    <property type="entry name" value="DNAJ_2"/>
    <property type="match status" value="1"/>
</dbReference>
<dbReference type="OrthoDB" id="10250354at2759"/>
<gene>
    <name evidence="2" type="ORF">BDEG_22031</name>
</gene>
<reference evidence="2 3" key="2">
    <citation type="submission" date="2016-05" db="EMBL/GenBank/DDBJ databases">
        <title>Lineage-specific infection strategies underlie the spectrum of fungal disease in amphibians.</title>
        <authorList>
            <person name="Cuomo C.A."/>
            <person name="Farrer R.A."/>
            <person name="James T."/>
            <person name="Longcore J."/>
            <person name="Birren B."/>
        </authorList>
    </citation>
    <scope>NUCLEOTIDE SEQUENCE [LARGE SCALE GENOMIC DNA]</scope>
    <source>
        <strain evidence="2 3">JEL423</strain>
    </source>
</reference>
<name>A0A177WDE1_BATDL</name>
<dbReference type="VEuPathDB" id="FungiDB:BDEG_22031"/>
<evidence type="ECO:0000313" key="2">
    <source>
        <dbReference type="EMBL" id="OAJ38063.1"/>
    </source>
</evidence>
<dbReference type="GO" id="GO:0030544">
    <property type="term" value="F:Hsp70 protein binding"/>
    <property type="evidence" value="ECO:0007669"/>
    <property type="project" value="InterPro"/>
</dbReference>
<dbReference type="PANTHER" id="PTHR45168:SF3">
    <property type="entry name" value="DNAJ HEAT SHOCK PROTEIN FAMILY (HSP40) MEMBER B2"/>
    <property type="match status" value="1"/>
</dbReference>
<dbReference type="Gene3D" id="1.10.287.110">
    <property type="entry name" value="DnaJ domain"/>
    <property type="match status" value="1"/>
</dbReference>
<dbReference type="GO" id="GO:0051082">
    <property type="term" value="F:unfolded protein binding"/>
    <property type="evidence" value="ECO:0007669"/>
    <property type="project" value="InterPro"/>
</dbReference>
<reference evidence="2 3" key="1">
    <citation type="submission" date="2006-10" db="EMBL/GenBank/DDBJ databases">
        <title>The Genome Sequence of Batrachochytrium dendrobatidis JEL423.</title>
        <authorList>
            <consortium name="The Broad Institute Genome Sequencing Platform"/>
            <person name="Birren B."/>
            <person name="Lander E."/>
            <person name="Galagan J."/>
            <person name="Cuomo C."/>
            <person name="Devon K."/>
            <person name="Jaffe D."/>
            <person name="Butler J."/>
            <person name="Alvarez P."/>
            <person name="Gnerre S."/>
            <person name="Grabherr M."/>
            <person name="Kleber M."/>
            <person name="Mauceli E."/>
            <person name="Brockman W."/>
            <person name="Young S."/>
            <person name="LaButti K."/>
            <person name="Sykes S."/>
            <person name="DeCaprio D."/>
            <person name="Crawford M."/>
            <person name="Koehrsen M."/>
            <person name="Engels R."/>
            <person name="Montgomery P."/>
            <person name="Pearson M."/>
            <person name="Howarth C."/>
            <person name="Larson L."/>
            <person name="White J."/>
            <person name="O'Leary S."/>
            <person name="Kodira C."/>
            <person name="Zeng Q."/>
            <person name="Yandava C."/>
            <person name="Alvarado L."/>
            <person name="Longcore J."/>
            <person name="James T."/>
        </authorList>
    </citation>
    <scope>NUCLEOTIDE SEQUENCE [LARGE SCALE GENOMIC DNA]</scope>
    <source>
        <strain evidence="2 3">JEL423</strain>
    </source>
</reference>
<dbReference type="PANTHER" id="PTHR45168">
    <property type="entry name" value="DNAJ HOMOLOG SUBFAMILY B MEMBER 2"/>
    <property type="match status" value="1"/>
</dbReference>
<dbReference type="InterPro" id="IPR036869">
    <property type="entry name" value="J_dom_sf"/>
</dbReference>
<dbReference type="EMBL" id="DS022301">
    <property type="protein sequence ID" value="OAJ38063.1"/>
    <property type="molecule type" value="Genomic_DNA"/>
</dbReference>
<evidence type="ECO:0000259" key="1">
    <source>
        <dbReference type="PROSITE" id="PS50076"/>
    </source>
</evidence>
<organism evidence="2 3">
    <name type="scientific">Batrachochytrium dendrobatidis (strain JEL423)</name>
    <dbReference type="NCBI Taxonomy" id="403673"/>
    <lineage>
        <taxon>Eukaryota</taxon>
        <taxon>Fungi</taxon>
        <taxon>Fungi incertae sedis</taxon>
        <taxon>Chytridiomycota</taxon>
        <taxon>Chytridiomycota incertae sedis</taxon>
        <taxon>Chytridiomycetes</taxon>
        <taxon>Rhizophydiales</taxon>
        <taxon>Rhizophydiales incertae sedis</taxon>
        <taxon>Batrachochytrium</taxon>
    </lineage>
</organism>
<dbReference type="SMART" id="SM00271">
    <property type="entry name" value="DnaJ"/>
    <property type="match status" value="1"/>
</dbReference>
<feature type="domain" description="J" evidence="1">
    <location>
        <begin position="4"/>
        <end position="68"/>
    </location>
</feature>
<dbReference type="STRING" id="403673.A0A177WDE1"/>
<protein>
    <recommendedName>
        <fullName evidence="1">J domain-containing protein</fullName>
    </recommendedName>
</protein>
<dbReference type="SUPFAM" id="SSF46565">
    <property type="entry name" value="Chaperone J-domain"/>
    <property type="match status" value="1"/>
</dbReference>
<proteinExistence type="predicted"/>
<evidence type="ECO:0000313" key="3">
    <source>
        <dbReference type="Proteomes" id="UP000077115"/>
    </source>
</evidence>
<dbReference type="InterPro" id="IPR001623">
    <property type="entry name" value="DnaJ_domain"/>
</dbReference>
<dbReference type="AlphaFoldDB" id="A0A177WDE1"/>
<dbReference type="CDD" id="cd06257">
    <property type="entry name" value="DnaJ"/>
    <property type="match status" value="1"/>
</dbReference>
<dbReference type="PRINTS" id="PR00625">
    <property type="entry name" value="JDOMAIN"/>
</dbReference>
<dbReference type="Proteomes" id="UP000077115">
    <property type="component" value="Unassembled WGS sequence"/>
</dbReference>
<accession>A0A177WDE1</accession>
<dbReference type="InterPro" id="IPR043183">
    <property type="entry name" value="DNJB2/6-like"/>
</dbReference>
<sequence>MGRDYYSILGVAKDCDEDALKKAYRKQALKWHPDRNPDNKELADSKFKEVSECFHCCIQTRNLFQPTHHSNPVNDLALVIIDARLFLRVP</sequence>
<dbReference type="Pfam" id="PF00226">
    <property type="entry name" value="DnaJ"/>
    <property type="match status" value="1"/>
</dbReference>